<dbReference type="Pfam" id="PF01061">
    <property type="entry name" value="ABC2_membrane"/>
    <property type="match status" value="1"/>
</dbReference>
<feature type="transmembrane region" description="Helical" evidence="6">
    <location>
        <begin position="237"/>
        <end position="255"/>
    </location>
</feature>
<dbReference type="PANTHER" id="PTHR43229">
    <property type="entry name" value="NODULATION PROTEIN J"/>
    <property type="match status" value="1"/>
</dbReference>
<keyword evidence="6" id="KW-1003">Cell membrane</keyword>
<feature type="transmembrane region" description="Helical" evidence="6">
    <location>
        <begin position="148"/>
        <end position="174"/>
    </location>
</feature>
<organism evidence="8 9">
    <name type="scientific">Micromonospora pisi</name>
    <dbReference type="NCBI Taxonomy" id="589240"/>
    <lineage>
        <taxon>Bacteria</taxon>
        <taxon>Bacillati</taxon>
        <taxon>Actinomycetota</taxon>
        <taxon>Actinomycetes</taxon>
        <taxon>Micromonosporales</taxon>
        <taxon>Micromonosporaceae</taxon>
        <taxon>Micromonospora</taxon>
    </lineage>
</organism>
<name>A0A495JRR6_9ACTN</name>
<dbReference type="AlphaFoldDB" id="A0A495JRR6"/>
<dbReference type="InterPro" id="IPR000412">
    <property type="entry name" value="ABC_2_transport"/>
</dbReference>
<evidence type="ECO:0000259" key="7">
    <source>
        <dbReference type="PROSITE" id="PS51012"/>
    </source>
</evidence>
<dbReference type="PROSITE" id="PS51012">
    <property type="entry name" value="ABC_TM2"/>
    <property type="match status" value="1"/>
</dbReference>
<protein>
    <recommendedName>
        <fullName evidence="6">Transport permease protein</fullName>
    </recommendedName>
</protein>
<proteinExistence type="inferred from homology"/>
<dbReference type="Proteomes" id="UP000277671">
    <property type="component" value="Unassembled WGS sequence"/>
</dbReference>
<evidence type="ECO:0000313" key="9">
    <source>
        <dbReference type="Proteomes" id="UP000277671"/>
    </source>
</evidence>
<dbReference type="EMBL" id="RBKT01000001">
    <property type="protein sequence ID" value="RKR91082.1"/>
    <property type="molecule type" value="Genomic_DNA"/>
</dbReference>
<evidence type="ECO:0000256" key="6">
    <source>
        <dbReference type="RuleBase" id="RU361157"/>
    </source>
</evidence>
<evidence type="ECO:0000256" key="3">
    <source>
        <dbReference type="ARBA" id="ARBA00022989"/>
    </source>
</evidence>
<dbReference type="GO" id="GO:0140359">
    <property type="term" value="F:ABC-type transporter activity"/>
    <property type="evidence" value="ECO:0007669"/>
    <property type="project" value="InterPro"/>
</dbReference>
<feature type="domain" description="ABC transmembrane type-2" evidence="7">
    <location>
        <begin position="22"/>
        <end position="258"/>
    </location>
</feature>
<keyword evidence="3 6" id="KW-1133">Transmembrane helix</keyword>
<comment type="similarity">
    <text evidence="6">Belongs to the ABC-2 integral membrane protein family.</text>
</comment>
<keyword evidence="6" id="KW-0813">Transport</keyword>
<dbReference type="InterPro" id="IPR013525">
    <property type="entry name" value="ABC2_TM"/>
</dbReference>
<feature type="transmembrane region" description="Helical" evidence="6">
    <location>
        <begin position="63"/>
        <end position="82"/>
    </location>
</feature>
<feature type="transmembrane region" description="Helical" evidence="6">
    <location>
        <begin position="110"/>
        <end position="136"/>
    </location>
</feature>
<evidence type="ECO:0000313" key="8">
    <source>
        <dbReference type="EMBL" id="RKR91082.1"/>
    </source>
</evidence>
<evidence type="ECO:0000256" key="1">
    <source>
        <dbReference type="ARBA" id="ARBA00004141"/>
    </source>
</evidence>
<dbReference type="InterPro" id="IPR047817">
    <property type="entry name" value="ABC2_TM_bact-type"/>
</dbReference>
<comment type="subcellular location">
    <subcellularLocation>
        <location evidence="6">Cell membrane</location>
        <topology evidence="6">Multi-pass membrane protein</topology>
    </subcellularLocation>
    <subcellularLocation>
        <location evidence="1">Membrane</location>
        <topology evidence="1">Multi-pass membrane protein</topology>
    </subcellularLocation>
</comment>
<dbReference type="OrthoDB" id="1414986at2"/>
<sequence>MLTATATFYRLWTVTRRAYPWTYFTSTVLSGSLIVALAYLAFRAVGPEGVSSRFTSLARSVDYVGYVAVGAVTYTFAVRMILWTAKALITEEREGTFVALVVTPARRMPYLLGFVMFAVLSTLAEAGAIAGVAALLGVQLVAPDPLGLTLGLTTFIVALFAISMLLGAVMLVVAEAHISQNTVFLTMGLVCGFTFPREYLPTAAQWFAEAVPVTAALDVLRAALSGGFEMSQAGPRLLATLCVSAAYLVAGLWLLPRAERRTVERTF</sequence>
<keyword evidence="9" id="KW-1185">Reference proteome</keyword>
<comment type="caution">
    <text evidence="8">The sequence shown here is derived from an EMBL/GenBank/DDBJ whole genome shotgun (WGS) entry which is preliminary data.</text>
</comment>
<keyword evidence="4 6" id="KW-0472">Membrane</keyword>
<evidence type="ECO:0000256" key="4">
    <source>
        <dbReference type="ARBA" id="ARBA00023136"/>
    </source>
</evidence>
<dbReference type="PANTHER" id="PTHR43229:SF6">
    <property type="entry name" value="ABC-TYPE MULTIDRUG TRANSPORT SYSTEM, PERMEASE COMPONENT"/>
    <property type="match status" value="1"/>
</dbReference>
<keyword evidence="2 6" id="KW-0812">Transmembrane</keyword>
<dbReference type="PIRSF" id="PIRSF006648">
    <property type="entry name" value="DrrB"/>
    <property type="match status" value="1"/>
</dbReference>
<evidence type="ECO:0000256" key="2">
    <source>
        <dbReference type="ARBA" id="ARBA00022692"/>
    </source>
</evidence>
<comment type="caution">
    <text evidence="6">Lacks conserved residue(s) required for the propagation of feature annotation.</text>
</comment>
<gene>
    <name evidence="8" type="ORF">BDK92_5470</name>
</gene>
<feature type="transmembrane region" description="Helical" evidence="6">
    <location>
        <begin position="20"/>
        <end position="42"/>
    </location>
</feature>
<dbReference type="GO" id="GO:0046677">
    <property type="term" value="P:response to antibiotic"/>
    <property type="evidence" value="ECO:0007669"/>
    <property type="project" value="UniProtKB-KW"/>
</dbReference>
<accession>A0A495JRR6</accession>
<dbReference type="InterPro" id="IPR051784">
    <property type="entry name" value="Nod_factor_ABC_transporter"/>
</dbReference>
<keyword evidence="5" id="KW-0046">Antibiotic resistance</keyword>
<reference evidence="8 9" key="1">
    <citation type="submission" date="2018-10" db="EMBL/GenBank/DDBJ databases">
        <title>Sequencing the genomes of 1000 actinobacteria strains.</title>
        <authorList>
            <person name="Klenk H.-P."/>
        </authorList>
    </citation>
    <scope>NUCLEOTIDE SEQUENCE [LARGE SCALE GENOMIC DNA]</scope>
    <source>
        <strain evidence="8 9">DSM 45175</strain>
    </source>
</reference>
<evidence type="ECO:0000256" key="5">
    <source>
        <dbReference type="ARBA" id="ARBA00023251"/>
    </source>
</evidence>
<dbReference type="GO" id="GO:0043190">
    <property type="term" value="C:ATP-binding cassette (ABC) transporter complex"/>
    <property type="evidence" value="ECO:0007669"/>
    <property type="project" value="InterPro"/>
</dbReference>